<name>A0A9N9Y066_9HYPO</name>
<reference evidence="2 3" key="2">
    <citation type="submission" date="2021-10" db="EMBL/GenBank/DDBJ databases">
        <authorList>
            <person name="Piombo E."/>
        </authorList>
    </citation>
    <scope>NUCLEOTIDE SEQUENCE [LARGE SCALE GENOMIC DNA]</scope>
</reference>
<gene>
    <name evidence="2" type="ORF">CBYS24578_00015778</name>
</gene>
<sequence>MASTYGVVVDPTAFCTFWEGATLSCFNYSRGGDWGGDGDRDRGGGDGGGRDDIDETMSCKRQVGVMQLLFDKSYDTR</sequence>
<evidence type="ECO:0000256" key="1">
    <source>
        <dbReference type="SAM" id="MobiDB-lite"/>
    </source>
</evidence>
<proteinExistence type="predicted"/>
<organism evidence="2 3">
    <name type="scientific">Clonostachys byssicola</name>
    <dbReference type="NCBI Taxonomy" id="160290"/>
    <lineage>
        <taxon>Eukaryota</taxon>
        <taxon>Fungi</taxon>
        <taxon>Dikarya</taxon>
        <taxon>Ascomycota</taxon>
        <taxon>Pezizomycotina</taxon>
        <taxon>Sordariomycetes</taxon>
        <taxon>Hypocreomycetidae</taxon>
        <taxon>Hypocreales</taxon>
        <taxon>Bionectriaceae</taxon>
        <taxon>Clonostachys</taxon>
    </lineage>
</organism>
<evidence type="ECO:0000313" key="2">
    <source>
        <dbReference type="EMBL" id="CAG9983494.1"/>
    </source>
</evidence>
<evidence type="ECO:0000313" key="3">
    <source>
        <dbReference type="Proteomes" id="UP000754883"/>
    </source>
</evidence>
<dbReference type="Proteomes" id="UP000754883">
    <property type="component" value="Unassembled WGS sequence"/>
</dbReference>
<accession>A0A9N9Y066</accession>
<dbReference type="EMBL" id="CABFNO020001364">
    <property type="protein sequence ID" value="CAG9983494.1"/>
    <property type="molecule type" value="Genomic_DNA"/>
</dbReference>
<keyword evidence="3" id="KW-1185">Reference proteome</keyword>
<reference evidence="3" key="1">
    <citation type="submission" date="2019-06" db="EMBL/GenBank/DDBJ databases">
        <authorList>
            <person name="Broberg M."/>
        </authorList>
    </citation>
    <scope>NUCLEOTIDE SEQUENCE [LARGE SCALE GENOMIC DNA]</scope>
</reference>
<feature type="region of interest" description="Disordered" evidence="1">
    <location>
        <begin position="29"/>
        <end position="55"/>
    </location>
</feature>
<comment type="caution">
    <text evidence="2">The sequence shown here is derived from an EMBL/GenBank/DDBJ whole genome shotgun (WGS) entry which is preliminary data.</text>
</comment>
<protein>
    <submittedName>
        <fullName evidence="2">Uncharacterized protein</fullName>
    </submittedName>
</protein>
<feature type="compositionally biased region" description="Basic and acidic residues" evidence="1">
    <location>
        <begin position="37"/>
        <end position="51"/>
    </location>
</feature>
<dbReference type="AlphaFoldDB" id="A0A9N9Y066"/>